<evidence type="ECO:0000313" key="3">
    <source>
        <dbReference type="EMBL" id="USS43079.1"/>
    </source>
</evidence>
<dbReference type="GeneID" id="45693545"/>
<organism evidence="2 4">
    <name type="scientific">Burkholderia glumae</name>
    <name type="common">Pseudomonas glumae</name>
    <dbReference type="NCBI Taxonomy" id="337"/>
    <lineage>
        <taxon>Bacteria</taxon>
        <taxon>Pseudomonadati</taxon>
        <taxon>Pseudomonadota</taxon>
        <taxon>Betaproteobacteria</taxon>
        <taxon>Burkholderiales</taxon>
        <taxon>Burkholderiaceae</taxon>
        <taxon>Burkholderia</taxon>
    </lineage>
</organism>
<dbReference type="Proteomes" id="UP000594892">
    <property type="component" value="Chromosome 1"/>
</dbReference>
<dbReference type="InterPro" id="IPR013766">
    <property type="entry name" value="Thioredoxin_domain"/>
</dbReference>
<dbReference type="SUPFAM" id="SSF52833">
    <property type="entry name" value="Thioredoxin-like"/>
    <property type="match status" value="1"/>
</dbReference>
<evidence type="ECO:0000313" key="4">
    <source>
        <dbReference type="Proteomes" id="UP000594892"/>
    </source>
</evidence>
<dbReference type="PROSITE" id="PS51352">
    <property type="entry name" value="THIOREDOXIN_2"/>
    <property type="match status" value="1"/>
</dbReference>
<reference evidence="3" key="2">
    <citation type="submission" date="2022-06" db="EMBL/GenBank/DDBJ databases">
        <title>Draft genome sequence of Burkholderia glumae strain GR20004 isolated from rice panicle showing bacterial panicle blight.</title>
        <authorList>
            <person name="Choi S.Y."/>
            <person name="Lee Y.H."/>
        </authorList>
    </citation>
    <scope>NUCLEOTIDE SEQUENCE</scope>
    <source>
        <strain evidence="3">GR20004</strain>
    </source>
</reference>
<dbReference type="RefSeq" id="WP_012733067.1">
    <property type="nucleotide sequence ID" value="NZ_CP021075.1"/>
</dbReference>
<sequence length="108" mass="11623">MTSSQAYSDDAPTRAEVDALASATVIEFGTNWCGVCKGAQPAIREAFAAHPEIRHLKIEDGPGRPLGRSFRVKLWPTLVFLRDGTEVARVVRPTEAAQLEADGFAALA</sequence>
<dbReference type="AlphaFoldDB" id="A0AAQ0BRA5"/>
<evidence type="ECO:0000313" key="2">
    <source>
        <dbReference type="EMBL" id="QPQ90878.1"/>
    </source>
</evidence>
<name>A0AAQ0BRA5_BURGL</name>
<feature type="domain" description="Thioredoxin" evidence="1">
    <location>
        <begin position="1"/>
        <end position="108"/>
    </location>
</feature>
<dbReference type="Proteomes" id="UP001056386">
    <property type="component" value="Chromosome 2"/>
</dbReference>
<evidence type="ECO:0000313" key="5">
    <source>
        <dbReference type="Proteomes" id="UP001056386"/>
    </source>
</evidence>
<proteinExistence type="predicted"/>
<dbReference type="EMBL" id="CP099583">
    <property type="protein sequence ID" value="USS43079.1"/>
    <property type="molecule type" value="Genomic_DNA"/>
</dbReference>
<evidence type="ECO:0000259" key="1">
    <source>
        <dbReference type="PROSITE" id="PS51352"/>
    </source>
</evidence>
<reference evidence="2 4" key="1">
    <citation type="submission" date="2020-12" db="EMBL/GenBank/DDBJ databases">
        <title>FDA dAtabase for Regulatory Grade micrObial Sequences (FDA-ARGOS): Supporting development and validation of Infectious Disease Dx tests.</title>
        <authorList>
            <person name="Minogue T."/>
            <person name="Wolcott M."/>
            <person name="Wasieloski L."/>
            <person name="Aguilar W."/>
            <person name="Moore D."/>
            <person name="Jaissle J."/>
            <person name="Tallon L."/>
            <person name="Sadzewicz L."/>
            <person name="Zhao X."/>
            <person name="Boylan J."/>
            <person name="Ott S."/>
            <person name="Bowen H."/>
            <person name="Vavikolanu K."/>
            <person name="Mehta A."/>
            <person name="Aluvathingal J."/>
            <person name="Nadendla S."/>
            <person name="Yan Y."/>
            <person name="Sichtig H."/>
        </authorList>
    </citation>
    <scope>NUCLEOTIDE SEQUENCE [LARGE SCALE GENOMIC DNA]</scope>
    <source>
        <strain evidence="2 4">FDAARGOS_949</strain>
    </source>
</reference>
<accession>A0AAQ0BRA5</accession>
<gene>
    <name evidence="2" type="ORF">I6H06_03875</name>
    <name evidence="3" type="ORF">NFI99_00875</name>
</gene>
<dbReference type="Pfam" id="PF00085">
    <property type="entry name" value="Thioredoxin"/>
    <property type="match status" value="1"/>
</dbReference>
<dbReference type="EMBL" id="CP065600">
    <property type="protein sequence ID" value="QPQ90878.1"/>
    <property type="molecule type" value="Genomic_DNA"/>
</dbReference>
<dbReference type="InterPro" id="IPR036249">
    <property type="entry name" value="Thioredoxin-like_sf"/>
</dbReference>
<keyword evidence="5" id="KW-1185">Reference proteome</keyword>
<dbReference type="CDD" id="cd02947">
    <property type="entry name" value="TRX_family"/>
    <property type="match status" value="1"/>
</dbReference>
<protein>
    <submittedName>
        <fullName evidence="2">Thioredoxin family protein</fullName>
    </submittedName>
</protein>
<dbReference type="Gene3D" id="3.40.30.10">
    <property type="entry name" value="Glutaredoxin"/>
    <property type="match status" value="1"/>
</dbReference>